<reference evidence="2 3" key="1">
    <citation type="submission" date="2019-09" db="EMBL/GenBank/DDBJ databases">
        <title>Nocardioides panacisoli sp. nov., isolated from the soil of a ginseng field.</title>
        <authorList>
            <person name="Cho C."/>
        </authorList>
    </citation>
    <scope>NUCLEOTIDE SEQUENCE [LARGE SCALE GENOMIC DNA]</scope>
    <source>
        <strain evidence="2 3">BN130099</strain>
    </source>
</reference>
<keyword evidence="3" id="KW-1185">Reference proteome</keyword>
<proteinExistence type="predicted"/>
<dbReference type="RefSeq" id="WP_149728734.1">
    <property type="nucleotide sequence ID" value="NZ_VUJV01000003.1"/>
</dbReference>
<evidence type="ECO:0000313" key="3">
    <source>
        <dbReference type="Proteomes" id="UP000325003"/>
    </source>
</evidence>
<feature type="signal peptide" evidence="1">
    <location>
        <begin position="1"/>
        <end position="23"/>
    </location>
</feature>
<protein>
    <submittedName>
        <fullName evidence="2">Uncharacterized protein</fullName>
    </submittedName>
</protein>
<dbReference type="EMBL" id="VUJV01000003">
    <property type="protein sequence ID" value="KAA1419400.1"/>
    <property type="molecule type" value="Genomic_DNA"/>
</dbReference>
<name>A0A5B1LHX3_9ACTN</name>
<dbReference type="AlphaFoldDB" id="A0A5B1LHX3"/>
<dbReference type="Gene3D" id="2.60.40.10">
    <property type="entry name" value="Immunoglobulins"/>
    <property type="match status" value="1"/>
</dbReference>
<reference evidence="2 3" key="2">
    <citation type="submission" date="2019-09" db="EMBL/GenBank/DDBJ databases">
        <authorList>
            <person name="Jin C."/>
        </authorList>
    </citation>
    <scope>NUCLEOTIDE SEQUENCE [LARGE SCALE GENOMIC DNA]</scope>
    <source>
        <strain evidence="2 3">BN130099</strain>
    </source>
</reference>
<dbReference type="Proteomes" id="UP000325003">
    <property type="component" value="Unassembled WGS sequence"/>
</dbReference>
<evidence type="ECO:0000313" key="2">
    <source>
        <dbReference type="EMBL" id="KAA1419400.1"/>
    </source>
</evidence>
<accession>A0A5B1LHX3</accession>
<organism evidence="2 3">
    <name type="scientific">Nocardioides humilatus</name>
    <dbReference type="NCBI Taxonomy" id="2607660"/>
    <lineage>
        <taxon>Bacteria</taxon>
        <taxon>Bacillati</taxon>
        <taxon>Actinomycetota</taxon>
        <taxon>Actinomycetes</taxon>
        <taxon>Propionibacteriales</taxon>
        <taxon>Nocardioidaceae</taxon>
        <taxon>Nocardioides</taxon>
    </lineage>
</organism>
<dbReference type="InterPro" id="IPR013783">
    <property type="entry name" value="Ig-like_fold"/>
</dbReference>
<gene>
    <name evidence="2" type="ORF">F0U44_13270</name>
</gene>
<sequence length="569" mass="58399">MGRRFWIALVTTLIPVTALSALAASPAEAAPAKISASSVNLGAVHMWQTAAKDVTVTLSPGYHVGTATNIPLGSDFHSSLSDSCFDQSSTASIKCVVTESFEPVETNGLGNQTATLRITVCPNGPGACTQYDVAARGSARIPGSLSPNALDFGKHPAGVPTTLSISLKTDPGVFFGDIANLPDLSPANPPSFVVSDVGAGCVQAGATCVVMVTFNGTDIGLRQDSLTVEYCKAVDVCSLVNVPLFGTATAPATVSPTATKFGTKVHVGASVTKTVTVKVLGDWHVESASTTGDLGGNPFTQDWISDCDGNGPQTCTYAATYSPTKIRTSTGTFRVTLCPPGSDWWPFEIECTTVSAGLGGASVAPGTSPTSLKMGTTKAGTRISKTLTVTHDPGWFVYGGTNPDGDFNVGECTSVGNQCALPVNFDPEHIGALSDTITVTLCKPMAGDDLCVELPPVSVTGTGTAPATTRPTSLSFGSVRLTQAKTLVYTVTPDPGWYLDSTTEHTDGPGAYTALFPSCSAGASCPVSVTFAPPHLGTSVGRSIPRVCNEGSGICVRLSEVKLTGKGKP</sequence>
<dbReference type="GO" id="GO:0005975">
    <property type="term" value="P:carbohydrate metabolic process"/>
    <property type="evidence" value="ECO:0007669"/>
    <property type="project" value="UniProtKB-ARBA"/>
</dbReference>
<keyword evidence="1" id="KW-0732">Signal</keyword>
<feature type="chain" id="PRO_5038548047" evidence="1">
    <location>
        <begin position="24"/>
        <end position="569"/>
    </location>
</feature>
<evidence type="ECO:0000256" key="1">
    <source>
        <dbReference type="SAM" id="SignalP"/>
    </source>
</evidence>
<comment type="caution">
    <text evidence="2">The sequence shown here is derived from an EMBL/GenBank/DDBJ whole genome shotgun (WGS) entry which is preliminary data.</text>
</comment>